<dbReference type="InterPro" id="IPR012312">
    <property type="entry name" value="Hemerythrin-like"/>
</dbReference>
<comment type="caution">
    <text evidence="2">The sequence shown here is derived from an EMBL/GenBank/DDBJ whole genome shotgun (WGS) entry which is preliminary data.</text>
</comment>
<name>A6FYR1_9BACT</name>
<proteinExistence type="predicted"/>
<gene>
    <name evidence="2" type="ORF">PPSIR1_40655</name>
</gene>
<evidence type="ECO:0000313" key="2">
    <source>
        <dbReference type="EMBL" id="EDM81333.1"/>
    </source>
</evidence>
<sequence length="165" mass="18474">MLGSHRNFRSISQRLIEAADEGVDARRIAWVFERWLMGMHSHEGYEEGKLYPYLEARHGAALEHLREGHAQLRAAQVRVWAALGRSLGLEVEGEGVVALEETVEGETLAAALRVHDTMLDAHLEAEEDAVIPLLLEMERAEFERYVEQPIDALLPASLAVDRAVV</sequence>
<dbReference type="EMBL" id="ABCS01000004">
    <property type="protein sequence ID" value="EDM81333.1"/>
    <property type="molecule type" value="Genomic_DNA"/>
</dbReference>
<organism evidence="2 3">
    <name type="scientific">Plesiocystis pacifica SIR-1</name>
    <dbReference type="NCBI Taxonomy" id="391625"/>
    <lineage>
        <taxon>Bacteria</taxon>
        <taxon>Pseudomonadati</taxon>
        <taxon>Myxococcota</taxon>
        <taxon>Polyangia</taxon>
        <taxon>Nannocystales</taxon>
        <taxon>Nannocystaceae</taxon>
        <taxon>Plesiocystis</taxon>
    </lineage>
</organism>
<protein>
    <recommendedName>
        <fullName evidence="1">Hemerythrin-like domain-containing protein</fullName>
    </recommendedName>
</protein>
<dbReference type="Gene3D" id="1.20.120.520">
    <property type="entry name" value="nmb1532 protein domain like"/>
    <property type="match status" value="1"/>
</dbReference>
<dbReference type="Pfam" id="PF01814">
    <property type="entry name" value="Hemerythrin"/>
    <property type="match status" value="1"/>
</dbReference>
<reference evidence="2 3" key="1">
    <citation type="submission" date="2007-06" db="EMBL/GenBank/DDBJ databases">
        <authorList>
            <person name="Shimkets L."/>
            <person name="Ferriera S."/>
            <person name="Johnson J."/>
            <person name="Kravitz S."/>
            <person name="Beeson K."/>
            <person name="Sutton G."/>
            <person name="Rogers Y.-H."/>
            <person name="Friedman R."/>
            <person name="Frazier M."/>
            <person name="Venter J.C."/>
        </authorList>
    </citation>
    <scope>NUCLEOTIDE SEQUENCE [LARGE SCALE GENOMIC DNA]</scope>
    <source>
        <strain evidence="2 3">SIR-1</strain>
    </source>
</reference>
<evidence type="ECO:0000313" key="3">
    <source>
        <dbReference type="Proteomes" id="UP000005801"/>
    </source>
</evidence>
<dbReference type="AlphaFoldDB" id="A6FYR1"/>
<dbReference type="Proteomes" id="UP000005801">
    <property type="component" value="Unassembled WGS sequence"/>
</dbReference>
<keyword evidence="3" id="KW-1185">Reference proteome</keyword>
<accession>A6FYR1</accession>
<evidence type="ECO:0000259" key="1">
    <source>
        <dbReference type="Pfam" id="PF01814"/>
    </source>
</evidence>
<feature type="domain" description="Hemerythrin-like" evidence="1">
    <location>
        <begin position="3"/>
        <end position="134"/>
    </location>
</feature>
<dbReference type="STRING" id="391625.PPSIR1_40655"/>